<dbReference type="Proteomes" id="UP000719766">
    <property type="component" value="Unassembled WGS sequence"/>
</dbReference>
<name>A0A9P7AS13_9AGAM</name>
<dbReference type="Gene3D" id="3.30.200.20">
    <property type="entry name" value="Phosphorylase Kinase, domain 1"/>
    <property type="match status" value="1"/>
</dbReference>
<keyword evidence="2" id="KW-1185">Reference proteome</keyword>
<dbReference type="RefSeq" id="XP_041161227.1">
    <property type="nucleotide sequence ID" value="XM_041310441.1"/>
</dbReference>
<evidence type="ECO:0000313" key="2">
    <source>
        <dbReference type="Proteomes" id="UP000719766"/>
    </source>
</evidence>
<gene>
    <name evidence="1" type="ORF">HD556DRAFT_383007</name>
</gene>
<dbReference type="GeneID" id="64604205"/>
<dbReference type="OrthoDB" id="191037at2759"/>
<organism evidence="1 2">
    <name type="scientific">Suillus plorans</name>
    <dbReference type="NCBI Taxonomy" id="116603"/>
    <lineage>
        <taxon>Eukaryota</taxon>
        <taxon>Fungi</taxon>
        <taxon>Dikarya</taxon>
        <taxon>Basidiomycota</taxon>
        <taxon>Agaricomycotina</taxon>
        <taxon>Agaricomycetes</taxon>
        <taxon>Agaricomycetidae</taxon>
        <taxon>Boletales</taxon>
        <taxon>Suillineae</taxon>
        <taxon>Suillaceae</taxon>
        <taxon>Suillus</taxon>
    </lineage>
</organism>
<protein>
    <submittedName>
        <fullName evidence="1">Uncharacterized protein</fullName>
    </submittedName>
</protein>
<dbReference type="EMBL" id="JABBWE010000022">
    <property type="protein sequence ID" value="KAG1795354.1"/>
    <property type="molecule type" value="Genomic_DNA"/>
</dbReference>
<reference evidence="1" key="1">
    <citation type="journal article" date="2020" name="New Phytol.">
        <title>Comparative genomics reveals dynamic genome evolution in host specialist ectomycorrhizal fungi.</title>
        <authorList>
            <person name="Lofgren L.A."/>
            <person name="Nguyen N.H."/>
            <person name="Vilgalys R."/>
            <person name="Ruytinx J."/>
            <person name="Liao H.L."/>
            <person name="Branco S."/>
            <person name="Kuo A."/>
            <person name="LaButti K."/>
            <person name="Lipzen A."/>
            <person name="Andreopoulos W."/>
            <person name="Pangilinan J."/>
            <person name="Riley R."/>
            <person name="Hundley H."/>
            <person name="Na H."/>
            <person name="Barry K."/>
            <person name="Grigoriev I.V."/>
            <person name="Stajich J.E."/>
            <person name="Kennedy P.G."/>
        </authorList>
    </citation>
    <scope>NUCLEOTIDE SEQUENCE</scope>
    <source>
        <strain evidence="1">S12</strain>
    </source>
</reference>
<evidence type="ECO:0000313" key="1">
    <source>
        <dbReference type="EMBL" id="KAG1795354.1"/>
    </source>
</evidence>
<dbReference type="AlphaFoldDB" id="A0A9P7AS13"/>
<comment type="caution">
    <text evidence="1">The sequence shown here is derived from an EMBL/GenBank/DDBJ whole genome shotgun (WGS) entry which is preliminary data.</text>
</comment>
<accession>A0A9P7AS13</accession>
<proteinExistence type="predicted"/>
<sequence>MTDSEPKSIGGEHVAMRANIDIQKLNTYLKFHVLVVATLVQVQQFKREYRILSALHRYNISPTTRPEQIVTVPQPFVLCEDDDVIGTPFYIMEYQGEYLWTPGYQWNCHSRIEENAGSESQLSAH</sequence>